<comment type="cofactor">
    <cofactor evidence="1">
        <name>pantetheine 4'-phosphate</name>
        <dbReference type="ChEBI" id="CHEBI:47942"/>
    </cofactor>
</comment>
<feature type="non-terminal residue" evidence="5">
    <location>
        <position position="1"/>
    </location>
</feature>
<dbReference type="Pfam" id="PF00550">
    <property type="entry name" value="PP-binding"/>
    <property type="match status" value="1"/>
</dbReference>
<feature type="domain" description="Carrier" evidence="4">
    <location>
        <begin position="118"/>
        <end position="192"/>
    </location>
</feature>
<reference evidence="5 6" key="1">
    <citation type="submission" date="2015-07" db="EMBL/GenBank/DDBJ databases">
        <authorList>
            <person name="Ju K.-S."/>
            <person name="Doroghazi J.R."/>
            <person name="Metcalf W.W."/>
        </authorList>
    </citation>
    <scope>NUCLEOTIDE SEQUENCE [LARGE SCALE GENOMIC DNA]</scope>
    <source>
        <strain evidence="5 6">NRRL B-3589</strain>
    </source>
</reference>
<gene>
    <name evidence="5" type="ORF">ADK38_43775</name>
</gene>
<dbReference type="InterPro" id="IPR020806">
    <property type="entry name" value="PKS_PP-bd"/>
</dbReference>
<dbReference type="InterPro" id="IPR025110">
    <property type="entry name" value="AMP-bd_C"/>
</dbReference>
<keyword evidence="2" id="KW-0596">Phosphopantetheine</keyword>
<evidence type="ECO:0000256" key="2">
    <source>
        <dbReference type="ARBA" id="ARBA00022450"/>
    </source>
</evidence>
<organism evidence="5 6">
    <name type="scientific">Streptomyces varsoviensis</name>
    <dbReference type="NCBI Taxonomy" id="67373"/>
    <lineage>
        <taxon>Bacteria</taxon>
        <taxon>Bacillati</taxon>
        <taxon>Actinomycetota</taxon>
        <taxon>Actinomycetes</taxon>
        <taxon>Kitasatosporales</taxon>
        <taxon>Streptomycetaceae</taxon>
        <taxon>Streptomyces</taxon>
    </lineage>
</organism>
<protein>
    <recommendedName>
        <fullName evidence="4">Carrier domain-containing protein</fullName>
    </recommendedName>
</protein>
<dbReference type="Gene3D" id="3.30.300.30">
    <property type="match status" value="1"/>
</dbReference>
<dbReference type="Proteomes" id="UP000037020">
    <property type="component" value="Unassembled WGS sequence"/>
</dbReference>
<evidence type="ECO:0000313" key="5">
    <source>
        <dbReference type="EMBL" id="KOG55282.1"/>
    </source>
</evidence>
<dbReference type="PROSITE" id="PS50075">
    <property type="entry name" value="CARRIER"/>
    <property type="match status" value="1"/>
</dbReference>
<dbReference type="SUPFAM" id="SSF47336">
    <property type="entry name" value="ACP-like"/>
    <property type="match status" value="1"/>
</dbReference>
<sequence>DGLLEFVGRADEQVKIRGFRVEPGEIEAVLTAHPDVAQAAVVAREDRPGERRLVGYVVPGAPDVDPLALRAYAAGALPEHMVPGAVVLLDALPLTVNGKLDKAALPAPRAEDRGPARAARTPLEAALCDLFADVLGRQGVNPDDSFFGLGGDSILAMLLVSAARRTGLSLTTRQIFEHRTPAGLAAAVAAPSAAVAGAGASEAASAAPGHAASALAGRNGRGGNTLSAALLVDLSQSQLEELRAALPGLEEVLPVTPLQEGMLFHSLFDEQDEDVYAEQIVIDLDGRVDVATLRASWQAVLERHAALRVGFRVVPGLGRPVQTVVR</sequence>
<evidence type="ECO:0000256" key="3">
    <source>
        <dbReference type="ARBA" id="ARBA00022553"/>
    </source>
</evidence>
<name>A0ABR5ISN5_9ACTN</name>
<dbReference type="InterPro" id="IPR009081">
    <property type="entry name" value="PP-bd_ACP"/>
</dbReference>
<dbReference type="InterPro" id="IPR045851">
    <property type="entry name" value="AMP-bd_C_sf"/>
</dbReference>
<dbReference type="PANTHER" id="PTHR45527:SF1">
    <property type="entry name" value="FATTY ACID SYNTHASE"/>
    <property type="match status" value="1"/>
</dbReference>
<dbReference type="SMART" id="SM00823">
    <property type="entry name" value="PKS_PP"/>
    <property type="match status" value="1"/>
</dbReference>
<dbReference type="PROSITE" id="PS00012">
    <property type="entry name" value="PHOSPHOPANTETHEINE"/>
    <property type="match status" value="1"/>
</dbReference>
<dbReference type="InterPro" id="IPR036736">
    <property type="entry name" value="ACP-like_sf"/>
</dbReference>
<dbReference type="Gene3D" id="3.30.559.10">
    <property type="entry name" value="Chloramphenicol acetyltransferase-like domain"/>
    <property type="match status" value="1"/>
</dbReference>
<dbReference type="InterPro" id="IPR006162">
    <property type="entry name" value="Ppantetheine_attach_site"/>
</dbReference>
<evidence type="ECO:0000256" key="1">
    <source>
        <dbReference type="ARBA" id="ARBA00001957"/>
    </source>
</evidence>
<dbReference type="SUPFAM" id="SSF56801">
    <property type="entry name" value="Acetyl-CoA synthetase-like"/>
    <property type="match status" value="1"/>
</dbReference>
<dbReference type="PANTHER" id="PTHR45527">
    <property type="entry name" value="NONRIBOSOMAL PEPTIDE SYNTHETASE"/>
    <property type="match status" value="1"/>
</dbReference>
<evidence type="ECO:0000313" key="6">
    <source>
        <dbReference type="Proteomes" id="UP000037020"/>
    </source>
</evidence>
<dbReference type="EMBL" id="LGUT01004292">
    <property type="protein sequence ID" value="KOG55282.1"/>
    <property type="molecule type" value="Genomic_DNA"/>
</dbReference>
<evidence type="ECO:0000259" key="4">
    <source>
        <dbReference type="PROSITE" id="PS50075"/>
    </source>
</evidence>
<comment type="caution">
    <text evidence="5">The sequence shown here is derived from an EMBL/GenBank/DDBJ whole genome shotgun (WGS) entry which is preliminary data.</text>
</comment>
<accession>A0ABR5ISN5</accession>
<keyword evidence="6" id="KW-1185">Reference proteome</keyword>
<dbReference type="SUPFAM" id="SSF52777">
    <property type="entry name" value="CoA-dependent acyltransferases"/>
    <property type="match status" value="1"/>
</dbReference>
<feature type="non-terminal residue" evidence="5">
    <location>
        <position position="326"/>
    </location>
</feature>
<dbReference type="InterPro" id="IPR001242">
    <property type="entry name" value="Condensation_dom"/>
</dbReference>
<dbReference type="Pfam" id="PF00668">
    <property type="entry name" value="Condensation"/>
    <property type="match status" value="1"/>
</dbReference>
<keyword evidence="3" id="KW-0597">Phosphoprotein</keyword>
<dbReference type="Gene3D" id="1.10.1200.10">
    <property type="entry name" value="ACP-like"/>
    <property type="match status" value="1"/>
</dbReference>
<dbReference type="InterPro" id="IPR023213">
    <property type="entry name" value="CAT-like_dom_sf"/>
</dbReference>
<dbReference type="Pfam" id="PF13193">
    <property type="entry name" value="AMP-binding_C"/>
    <property type="match status" value="1"/>
</dbReference>
<proteinExistence type="predicted"/>